<dbReference type="GO" id="GO:0000981">
    <property type="term" value="F:DNA-binding transcription factor activity, RNA polymerase II-specific"/>
    <property type="evidence" value="ECO:0007669"/>
    <property type="project" value="InterPro"/>
</dbReference>
<dbReference type="GO" id="GO:0000977">
    <property type="term" value="F:RNA polymerase II transcription regulatory region sequence-specific DNA binding"/>
    <property type="evidence" value="ECO:0007669"/>
    <property type="project" value="TreeGrafter"/>
</dbReference>
<evidence type="ECO:0000259" key="9">
    <source>
        <dbReference type="PROSITE" id="PS50071"/>
    </source>
</evidence>
<evidence type="ECO:0000256" key="6">
    <source>
        <dbReference type="PROSITE-ProRule" id="PRU00108"/>
    </source>
</evidence>
<dbReference type="AlphaFoldDB" id="T1KUA4"/>
<dbReference type="Gene3D" id="1.10.10.60">
    <property type="entry name" value="Homeodomain-like"/>
    <property type="match status" value="1"/>
</dbReference>
<dbReference type="HOGENOM" id="CLU_1050981_0_0_1"/>
<feature type="compositionally biased region" description="Polar residues" evidence="8">
    <location>
        <begin position="9"/>
        <end position="24"/>
    </location>
</feature>
<feature type="region of interest" description="Disordered" evidence="8">
    <location>
        <begin position="1"/>
        <end position="52"/>
    </location>
</feature>
<feature type="compositionally biased region" description="Low complexity" evidence="8">
    <location>
        <begin position="25"/>
        <end position="48"/>
    </location>
</feature>
<accession>T1KUA4</accession>
<dbReference type="InterPro" id="IPR050649">
    <property type="entry name" value="Paired_Homeobox_TFs"/>
</dbReference>
<comment type="subcellular location">
    <subcellularLocation>
        <location evidence="1 6 7">Nucleus</location>
    </subcellularLocation>
</comment>
<dbReference type="Proteomes" id="UP000015104">
    <property type="component" value="Unassembled WGS sequence"/>
</dbReference>
<keyword evidence="11" id="KW-1185">Reference proteome</keyword>
<evidence type="ECO:0000256" key="8">
    <source>
        <dbReference type="SAM" id="MobiDB-lite"/>
    </source>
</evidence>
<dbReference type="Pfam" id="PF00046">
    <property type="entry name" value="Homeodomain"/>
    <property type="match status" value="1"/>
</dbReference>
<reference evidence="11" key="1">
    <citation type="submission" date="2011-08" db="EMBL/GenBank/DDBJ databases">
        <authorList>
            <person name="Rombauts S."/>
        </authorList>
    </citation>
    <scope>NUCLEOTIDE SEQUENCE</scope>
    <source>
        <strain evidence="11">London</strain>
    </source>
</reference>
<dbReference type="InterPro" id="IPR009057">
    <property type="entry name" value="Homeodomain-like_sf"/>
</dbReference>
<dbReference type="SMART" id="SM00389">
    <property type="entry name" value="HOX"/>
    <property type="match status" value="1"/>
</dbReference>
<dbReference type="CDD" id="cd00086">
    <property type="entry name" value="homeodomain"/>
    <property type="match status" value="1"/>
</dbReference>
<feature type="domain" description="Homeobox" evidence="9">
    <location>
        <begin position="189"/>
        <end position="249"/>
    </location>
</feature>
<feature type="DNA-binding region" description="Homeobox" evidence="6">
    <location>
        <begin position="191"/>
        <end position="250"/>
    </location>
</feature>
<evidence type="ECO:0000256" key="5">
    <source>
        <dbReference type="ARBA" id="ARBA00023242"/>
    </source>
</evidence>
<sequence length="265" mass="30652">MEGQLGDSLCSNGSSPSSIDQSELNNNNTVNNNVNPNSNSNDDNTNTDNDNKKSLRLSFSISRLLSKSSSTSSSHCGETFGKGFDKSINNTVNNHDNKDNLMATNFYHNYITYALNDSMLRFCDAHPHHSHHHHPSLFHPHIHPLTNVNTSKQITNHQRSYSTATPSSVRLSARSPSFFSSMTLTNGQKRKRRHRTIFTEEQLEQLEHAFERTHYPDVILREELATQVDLKEERVEVWFKNRRAKWRKQQKEEQDKRRMLKQNLF</sequence>
<evidence type="ECO:0000256" key="2">
    <source>
        <dbReference type="ARBA" id="ARBA00006503"/>
    </source>
</evidence>
<dbReference type="InterPro" id="IPR001356">
    <property type="entry name" value="HD"/>
</dbReference>
<gene>
    <name evidence="10" type="primary">107367249</name>
</gene>
<dbReference type="KEGG" id="tut:107367249"/>
<evidence type="ECO:0000256" key="1">
    <source>
        <dbReference type="ARBA" id="ARBA00004123"/>
    </source>
</evidence>
<keyword evidence="5 6" id="KW-0539">Nucleus</keyword>
<dbReference type="STRING" id="32264.T1KUA4"/>
<dbReference type="SUPFAM" id="SSF46689">
    <property type="entry name" value="Homeodomain-like"/>
    <property type="match status" value="1"/>
</dbReference>
<comment type="similarity">
    <text evidence="2">Belongs to the paired homeobox family. Bicoid subfamily.</text>
</comment>
<dbReference type="EMBL" id="CAEY01000551">
    <property type="status" value="NOT_ANNOTATED_CDS"/>
    <property type="molecule type" value="Genomic_DNA"/>
</dbReference>
<evidence type="ECO:0000313" key="10">
    <source>
        <dbReference type="EnsemblMetazoa" id="tetur21g02710.1"/>
    </source>
</evidence>
<dbReference type="GO" id="GO:0005634">
    <property type="term" value="C:nucleus"/>
    <property type="evidence" value="ECO:0007669"/>
    <property type="project" value="UniProtKB-SubCell"/>
</dbReference>
<proteinExistence type="inferred from homology"/>
<keyword evidence="4 6" id="KW-0371">Homeobox</keyword>
<name>T1KUA4_TETUR</name>
<dbReference type="InterPro" id="IPR017970">
    <property type="entry name" value="Homeobox_CS"/>
</dbReference>
<keyword evidence="3 6" id="KW-0238">DNA-binding</keyword>
<organism evidence="10 11">
    <name type="scientific">Tetranychus urticae</name>
    <name type="common">Two-spotted spider mite</name>
    <dbReference type="NCBI Taxonomy" id="32264"/>
    <lineage>
        <taxon>Eukaryota</taxon>
        <taxon>Metazoa</taxon>
        <taxon>Ecdysozoa</taxon>
        <taxon>Arthropoda</taxon>
        <taxon>Chelicerata</taxon>
        <taxon>Arachnida</taxon>
        <taxon>Acari</taxon>
        <taxon>Acariformes</taxon>
        <taxon>Trombidiformes</taxon>
        <taxon>Prostigmata</taxon>
        <taxon>Eleutherengona</taxon>
        <taxon>Raphignathae</taxon>
        <taxon>Tetranychoidea</taxon>
        <taxon>Tetranychidae</taxon>
        <taxon>Tetranychus</taxon>
    </lineage>
</organism>
<reference evidence="10" key="2">
    <citation type="submission" date="2015-06" db="UniProtKB">
        <authorList>
            <consortium name="EnsemblMetazoa"/>
        </authorList>
    </citation>
    <scope>IDENTIFICATION</scope>
</reference>
<dbReference type="PROSITE" id="PS50071">
    <property type="entry name" value="HOMEOBOX_2"/>
    <property type="match status" value="1"/>
</dbReference>
<evidence type="ECO:0000256" key="7">
    <source>
        <dbReference type="RuleBase" id="RU000682"/>
    </source>
</evidence>
<dbReference type="OrthoDB" id="6159439at2759"/>
<dbReference type="EnsemblMetazoa" id="tetur21g02710.1">
    <property type="protein sequence ID" value="tetur21g02710.1"/>
    <property type="gene ID" value="tetur21g02710"/>
</dbReference>
<evidence type="ECO:0000256" key="3">
    <source>
        <dbReference type="ARBA" id="ARBA00023125"/>
    </source>
</evidence>
<dbReference type="PROSITE" id="PS00027">
    <property type="entry name" value="HOMEOBOX_1"/>
    <property type="match status" value="1"/>
</dbReference>
<dbReference type="PANTHER" id="PTHR24329">
    <property type="entry name" value="HOMEOBOX PROTEIN ARISTALESS"/>
    <property type="match status" value="1"/>
</dbReference>
<dbReference type="FunFam" id="1.10.10.60:FF:000223">
    <property type="entry name" value="Goosecoid homeobox 2"/>
    <property type="match status" value="1"/>
</dbReference>
<evidence type="ECO:0000313" key="11">
    <source>
        <dbReference type="Proteomes" id="UP000015104"/>
    </source>
</evidence>
<evidence type="ECO:0000256" key="4">
    <source>
        <dbReference type="ARBA" id="ARBA00023155"/>
    </source>
</evidence>
<dbReference type="PANTHER" id="PTHR24329:SF516">
    <property type="entry name" value="HOMEOBOX PROTEIN GOOSECOID"/>
    <property type="match status" value="1"/>
</dbReference>
<protein>
    <recommendedName>
        <fullName evidence="9">Homeobox domain-containing protein</fullName>
    </recommendedName>
</protein>
<dbReference type="eggNOG" id="KOG0490">
    <property type="taxonomic scope" value="Eukaryota"/>
</dbReference>